<name>A0ACD5XHR4_AVESA</name>
<sequence>MAAVRAEMKAVVGEERMITEADVDKLPYLQAAVKESMRLHPMAPLLLPRQVVEDGVEIGGYAVPKGATVIFNSWSIMRDPAARERPEEFMPERFLGKTELGLWGKDVKFIPLGTGRRLCPALPMVELLVPFMLASMLHSLEWRLPQGMSPELVDVTERYTSNDILVMDVPLRVVPMVVAT</sequence>
<keyword evidence="2" id="KW-1185">Reference proteome</keyword>
<proteinExistence type="predicted"/>
<reference evidence="1" key="2">
    <citation type="submission" date="2025-09" db="UniProtKB">
        <authorList>
            <consortium name="EnsemblPlants"/>
        </authorList>
    </citation>
    <scope>IDENTIFICATION</scope>
</reference>
<evidence type="ECO:0000313" key="1">
    <source>
        <dbReference type="EnsemblPlants" id="AVESA.00010b.r2.4DG0792400.1.CDS.1"/>
    </source>
</evidence>
<protein>
    <submittedName>
        <fullName evidence="1">Uncharacterized protein</fullName>
    </submittedName>
</protein>
<evidence type="ECO:0000313" key="2">
    <source>
        <dbReference type="Proteomes" id="UP001732700"/>
    </source>
</evidence>
<accession>A0ACD5XHR4</accession>
<reference evidence="1" key="1">
    <citation type="submission" date="2021-05" db="EMBL/GenBank/DDBJ databases">
        <authorList>
            <person name="Scholz U."/>
            <person name="Mascher M."/>
            <person name="Fiebig A."/>
        </authorList>
    </citation>
    <scope>NUCLEOTIDE SEQUENCE [LARGE SCALE GENOMIC DNA]</scope>
</reference>
<dbReference type="EnsemblPlants" id="AVESA.00010b.r2.4DG0792400.1">
    <property type="protein sequence ID" value="AVESA.00010b.r2.4DG0792400.1.CDS.1"/>
    <property type="gene ID" value="AVESA.00010b.r2.4DG0792400"/>
</dbReference>
<organism evidence="1 2">
    <name type="scientific">Avena sativa</name>
    <name type="common">Oat</name>
    <dbReference type="NCBI Taxonomy" id="4498"/>
    <lineage>
        <taxon>Eukaryota</taxon>
        <taxon>Viridiplantae</taxon>
        <taxon>Streptophyta</taxon>
        <taxon>Embryophyta</taxon>
        <taxon>Tracheophyta</taxon>
        <taxon>Spermatophyta</taxon>
        <taxon>Magnoliopsida</taxon>
        <taxon>Liliopsida</taxon>
        <taxon>Poales</taxon>
        <taxon>Poaceae</taxon>
        <taxon>BOP clade</taxon>
        <taxon>Pooideae</taxon>
        <taxon>Poodae</taxon>
        <taxon>Poeae</taxon>
        <taxon>Poeae Chloroplast Group 1 (Aveneae type)</taxon>
        <taxon>Aveninae</taxon>
        <taxon>Avena</taxon>
    </lineage>
</organism>
<dbReference type="Proteomes" id="UP001732700">
    <property type="component" value="Chromosome 4D"/>
</dbReference>